<evidence type="ECO:0000259" key="1">
    <source>
        <dbReference type="Pfam" id="PF01797"/>
    </source>
</evidence>
<feature type="domain" description="Transposase IS200-like" evidence="1">
    <location>
        <begin position="5"/>
        <end position="81"/>
    </location>
</feature>
<protein>
    <submittedName>
        <fullName evidence="2">REP element-mobilizing transposase RayT</fullName>
    </submittedName>
</protein>
<dbReference type="RefSeq" id="WP_309984540.1">
    <property type="nucleotide sequence ID" value="NZ_JAVDTI010000003.1"/>
</dbReference>
<evidence type="ECO:0000313" key="2">
    <source>
        <dbReference type="EMBL" id="MDR6806069.1"/>
    </source>
</evidence>
<evidence type="ECO:0000313" key="3">
    <source>
        <dbReference type="Proteomes" id="UP001264980"/>
    </source>
</evidence>
<dbReference type="SUPFAM" id="SSF143422">
    <property type="entry name" value="Transposase IS200-like"/>
    <property type="match status" value="1"/>
</dbReference>
<dbReference type="InterPro" id="IPR002686">
    <property type="entry name" value="Transposase_17"/>
</dbReference>
<keyword evidence="3" id="KW-1185">Reference proteome</keyword>
<dbReference type="EMBL" id="JAVDTI010000003">
    <property type="protein sequence ID" value="MDR6806069.1"/>
    <property type="molecule type" value="Genomic_DNA"/>
</dbReference>
<gene>
    <name evidence="2" type="ORF">J2W84_003117</name>
</gene>
<comment type="caution">
    <text evidence="2">The sequence shown here is derived from an EMBL/GenBank/DDBJ whole genome shotgun (WGS) entry which is preliminary data.</text>
</comment>
<accession>A0ABU1QY39</accession>
<dbReference type="Proteomes" id="UP001264980">
    <property type="component" value="Unassembled WGS sequence"/>
</dbReference>
<name>A0ABU1QY39_9BACT</name>
<dbReference type="Gene3D" id="3.30.70.1290">
    <property type="entry name" value="Transposase IS200-like"/>
    <property type="match status" value="1"/>
</dbReference>
<reference evidence="2 3" key="1">
    <citation type="submission" date="2023-07" db="EMBL/GenBank/DDBJ databases">
        <title>Sorghum-associated microbial communities from plants grown in Nebraska, USA.</title>
        <authorList>
            <person name="Schachtman D."/>
        </authorList>
    </citation>
    <scope>NUCLEOTIDE SEQUENCE [LARGE SCALE GENOMIC DNA]</scope>
    <source>
        <strain evidence="2 3">BE57</strain>
    </source>
</reference>
<dbReference type="InterPro" id="IPR036515">
    <property type="entry name" value="Transposase_17_sf"/>
</dbReference>
<organism evidence="2 3">
    <name type="scientific">Dyadobacter fermentans</name>
    <dbReference type="NCBI Taxonomy" id="94254"/>
    <lineage>
        <taxon>Bacteria</taxon>
        <taxon>Pseudomonadati</taxon>
        <taxon>Bacteroidota</taxon>
        <taxon>Cytophagia</taxon>
        <taxon>Cytophagales</taxon>
        <taxon>Spirosomataceae</taxon>
        <taxon>Dyadobacter</taxon>
    </lineage>
</organism>
<sequence length="81" mass="9102">MGNSYSQIFIQCVFAVKYRAALLRKPWRYELFGVIGNLINEAGAETFIVNGVEDHVHCLFRLKPSLPVSDVMKVAKAKSSK</sequence>
<proteinExistence type="predicted"/>
<dbReference type="Pfam" id="PF01797">
    <property type="entry name" value="Y1_Tnp"/>
    <property type="match status" value="1"/>
</dbReference>